<organism evidence="2 3">
    <name type="scientific">Albugo candida</name>
    <dbReference type="NCBI Taxonomy" id="65357"/>
    <lineage>
        <taxon>Eukaryota</taxon>
        <taxon>Sar</taxon>
        <taxon>Stramenopiles</taxon>
        <taxon>Oomycota</taxon>
        <taxon>Peronosporomycetes</taxon>
        <taxon>Albuginales</taxon>
        <taxon>Albuginaceae</taxon>
        <taxon>Albugo</taxon>
    </lineage>
</organism>
<dbReference type="AlphaFoldDB" id="A0A024GU14"/>
<keyword evidence="3" id="KW-1185">Reference proteome</keyword>
<dbReference type="EMBL" id="CAIX01000389">
    <property type="protein sequence ID" value="CCI50070.1"/>
    <property type="molecule type" value="Genomic_DNA"/>
</dbReference>
<name>A0A024GU14_9STRA</name>
<evidence type="ECO:0000256" key="1">
    <source>
        <dbReference type="SAM" id="SignalP"/>
    </source>
</evidence>
<keyword evidence="1" id="KW-0732">Signal</keyword>
<sequence>MARVTPRRITIAGFILLLSRQHSGTPTPAHSREYPSGMSLLCQETADAIEAALDIKIFEKTTKPYGNLFNLPTYEQLRKKYPITDVNAELLAKLQQNFNAIHTDYCKDNHASRIKKELILTAWIDFDWVKVEIQRHKELGQGLALGPSS</sequence>
<comment type="caution">
    <text evidence="2">The sequence shown here is derived from an EMBL/GenBank/DDBJ whole genome shotgun (WGS) entry which is preliminary data.</text>
</comment>
<accession>A0A024GU14</accession>
<dbReference type="InParanoid" id="A0A024GU14"/>
<feature type="chain" id="PRO_5001529761" evidence="1">
    <location>
        <begin position="25"/>
        <end position="149"/>
    </location>
</feature>
<evidence type="ECO:0000313" key="2">
    <source>
        <dbReference type="EMBL" id="CCI50070.1"/>
    </source>
</evidence>
<gene>
    <name evidence="2" type="ORF">BN9_115820</name>
</gene>
<protein>
    <submittedName>
        <fullName evidence="2">Uncharacterized protein</fullName>
    </submittedName>
</protein>
<proteinExistence type="predicted"/>
<reference evidence="2 3" key="1">
    <citation type="submission" date="2012-05" db="EMBL/GenBank/DDBJ databases">
        <title>Recombination and specialization in a pathogen metapopulation.</title>
        <authorList>
            <person name="Gardiner A."/>
            <person name="Kemen E."/>
            <person name="Schultz-Larsen T."/>
            <person name="MacLean D."/>
            <person name="Van Oosterhout C."/>
            <person name="Jones J.D.G."/>
        </authorList>
    </citation>
    <scope>NUCLEOTIDE SEQUENCE [LARGE SCALE GENOMIC DNA]</scope>
    <source>
        <strain evidence="2 3">Ac Nc2</strain>
    </source>
</reference>
<feature type="signal peptide" evidence="1">
    <location>
        <begin position="1"/>
        <end position="24"/>
    </location>
</feature>
<dbReference type="Proteomes" id="UP000053237">
    <property type="component" value="Unassembled WGS sequence"/>
</dbReference>
<evidence type="ECO:0000313" key="3">
    <source>
        <dbReference type="Proteomes" id="UP000053237"/>
    </source>
</evidence>